<evidence type="ECO:0000313" key="2">
    <source>
        <dbReference type="EMBL" id="MEQ2179741.1"/>
    </source>
</evidence>
<keyword evidence="3" id="KW-1185">Reference proteome</keyword>
<feature type="compositionally biased region" description="Basic and acidic residues" evidence="1">
    <location>
        <begin position="104"/>
        <end position="119"/>
    </location>
</feature>
<proteinExistence type="predicted"/>
<comment type="caution">
    <text evidence="2">The sequence shown here is derived from an EMBL/GenBank/DDBJ whole genome shotgun (WGS) entry which is preliminary data.</text>
</comment>
<evidence type="ECO:0000256" key="1">
    <source>
        <dbReference type="SAM" id="MobiDB-lite"/>
    </source>
</evidence>
<dbReference type="EMBL" id="JAHRIO010063860">
    <property type="protein sequence ID" value="MEQ2179741.1"/>
    <property type="molecule type" value="Genomic_DNA"/>
</dbReference>
<protein>
    <submittedName>
        <fullName evidence="2">Uncharacterized protein</fullName>
    </submittedName>
</protein>
<accession>A0ABV0P8E1</accession>
<organism evidence="2 3">
    <name type="scientific">Goodea atripinnis</name>
    <dbReference type="NCBI Taxonomy" id="208336"/>
    <lineage>
        <taxon>Eukaryota</taxon>
        <taxon>Metazoa</taxon>
        <taxon>Chordata</taxon>
        <taxon>Craniata</taxon>
        <taxon>Vertebrata</taxon>
        <taxon>Euteleostomi</taxon>
        <taxon>Actinopterygii</taxon>
        <taxon>Neopterygii</taxon>
        <taxon>Teleostei</taxon>
        <taxon>Neoteleostei</taxon>
        <taxon>Acanthomorphata</taxon>
        <taxon>Ovalentaria</taxon>
        <taxon>Atherinomorphae</taxon>
        <taxon>Cyprinodontiformes</taxon>
        <taxon>Goodeidae</taxon>
        <taxon>Goodea</taxon>
    </lineage>
</organism>
<gene>
    <name evidence="2" type="ORF">GOODEAATRI_028294</name>
</gene>
<evidence type="ECO:0000313" key="3">
    <source>
        <dbReference type="Proteomes" id="UP001476798"/>
    </source>
</evidence>
<sequence length="132" mass="14379">MSGYANRPQKARGRWILPSRPNGVAVAKISPSFFIRMTSLKGFQSQLTSIMEALTRAAVAEICGLVDDGYAVLQLEISRSHKENEALRRKLELIESIIARGSRRRDGGTLDCSGPRDEEGVAGVEDATAGEF</sequence>
<name>A0ABV0P8E1_9TELE</name>
<reference evidence="2 3" key="1">
    <citation type="submission" date="2021-06" db="EMBL/GenBank/DDBJ databases">
        <authorList>
            <person name="Palmer J.M."/>
        </authorList>
    </citation>
    <scope>NUCLEOTIDE SEQUENCE [LARGE SCALE GENOMIC DNA]</scope>
    <source>
        <strain evidence="2 3">GA_2019</strain>
        <tissue evidence="2">Muscle</tissue>
    </source>
</reference>
<feature type="region of interest" description="Disordered" evidence="1">
    <location>
        <begin position="103"/>
        <end position="132"/>
    </location>
</feature>
<dbReference type="Proteomes" id="UP001476798">
    <property type="component" value="Unassembled WGS sequence"/>
</dbReference>